<comment type="function">
    <text evidence="1 15">DNA ligase that catalyzes the formation of phosphodiester linkages between 5'-phosphoryl and 3'-hydroxyl groups in double-stranded DNA using NAD as a coenzyme and as the energy source for the reaction. It is essential for DNA replication and repair of damaged DNA.</text>
</comment>
<dbReference type="InterPro" id="IPR013839">
    <property type="entry name" value="DNAligase_adenylation"/>
</dbReference>
<dbReference type="GO" id="GO:0046872">
    <property type="term" value="F:metal ion binding"/>
    <property type="evidence" value="ECO:0007669"/>
    <property type="project" value="UniProtKB-KW"/>
</dbReference>
<dbReference type="InterPro" id="IPR003583">
    <property type="entry name" value="Hlx-hairpin-Hlx_DNA-bd_motif"/>
</dbReference>
<dbReference type="InterPro" id="IPR001679">
    <property type="entry name" value="DNA_ligase"/>
</dbReference>
<evidence type="ECO:0000256" key="12">
    <source>
        <dbReference type="ARBA" id="ARBA00023211"/>
    </source>
</evidence>
<evidence type="ECO:0000256" key="5">
    <source>
        <dbReference type="ARBA" id="ARBA00022705"/>
    </source>
</evidence>
<dbReference type="InterPro" id="IPR041663">
    <property type="entry name" value="DisA/LigA_HHH"/>
</dbReference>
<protein>
    <recommendedName>
        <fullName evidence="3 15">DNA ligase</fullName>
        <ecNumber evidence="2 15">6.5.1.2</ecNumber>
    </recommendedName>
    <alternativeName>
        <fullName evidence="15">Polydeoxyribonucleotide synthase [NAD(+)]</fullName>
    </alternativeName>
</protein>
<evidence type="ECO:0000256" key="14">
    <source>
        <dbReference type="ARBA" id="ARBA00060881"/>
    </source>
</evidence>
<evidence type="ECO:0000256" key="11">
    <source>
        <dbReference type="ARBA" id="ARBA00023204"/>
    </source>
</evidence>
<dbReference type="SUPFAM" id="SSF50249">
    <property type="entry name" value="Nucleic acid-binding proteins"/>
    <property type="match status" value="1"/>
</dbReference>
<keyword evidence="7 15" id="KW-0227">DNA damage</keyword>
<dbReference type="PANTHER" id="PTHR23389">
    <property type="entry name" value="CHROMOSOME TRANSMISSION FIDELITY FACTOR 18"/>
    <property type="match status" value="1"/>
</dbReference>
<evidence type="ECO:0000256" key="7">
    <source>
        <dbReference type="ARBA" id="ARBA00022763"/>
    </source>
</evidence>
<comment type="cofactor">
    <cofactor evidence="15">
        <name>Mg(2+)</name>
        <dbReference type="ChEBI" id="CHEBI:18420"/>
    </cofactor>
    <cofactor evidence="15">
        <name>Mn(2+)</name>
        <dbReference type="ChEBI" id="CHEBI:29035"/>
    </cofactor>
</comment>
<dbReference type="SUPFAM" id="SSF52113">
    <property type="entry name" value="BRCT domain"/>
    <property type="match status" value="1"/>
</dbReference>
<dbReference type="Pfam" id="PF03120">
    <property type="entry name" value="OB_DNA_ligase"/>
    <property type="match status" value="1"/>
</dbReference>
<dbReference type="EC" id="6.5.1.2" evidence="2 15"/>
<comment type="caution">
    <text evidence="17">The sequence shown here is derived from an EMBL/GenBank/DDBJ whole genome shotgun (WGS) entry which is preliminary data.</text>
</comment>
<feature type="domain" description="BRCT" evidence="16">
    <location>
        <begin position="612"/>
        <end position="692"/>
    </location>
</feature>
<name>A0A6B0YU11_9CHLR</name>
<keyword evidence="5 15" id="KW-0235">DNA replication</keyword>
<dbReference type="FunFam" id="1.10.287.610:FF:000002">
    <property type="entry name" value="DNA ligase"/>
    <property type="match status" value="1"/>
</dbReference>
<evidence type="ECO:0000313" key="17">
    <source>
        <dbReference type="EMBL" id="MXY93831.1"/>
    </source>
</evidence>
<keyword evidence="9 15" id="KW-0460">Magnesium</keyword>
<dbReference type="Pfam" id="PF03119">
    <property type="entry name" value="DNA_ligase_ZBD"/>
    <property type="match status" value="1"/>
</dbReference>
<evidence type="ECO:0000256" key="2">
    <source>
        <dbReference type="ARBA" id="ARBA00012722"/>
    </source>
</evidence>
<organism evidence="17">
    <name type="scientific">Caldilineaceae bacterium SB0664_bin_27</name>
    <dbReference type="NCBI Taxonomy" id="2605260"/>
    <lineage>
        <taxon>Bacteria</taxon>
        <taxon>Bacillati</taxon>
        <taxon>Chloroflexota</taxon>
        <taxon>Caldilineae</taxon>
        <taxon>Caldilineales</taxon>
        <taxon>Caldilineaceae</taxon>
    </lineage>
</organism>
<dbReference type="InterPro" id="IPR012340">
    <property type="entry name" value="NA-bd_OB-fold"/>
</dbReference>
<feature type="binding site" evidence="15">
    <location>
        <begin position="38"/>
        <end position="42"/>
    </location>
    <ligand>
        <name>NAD(+)</name>
        <dbReference type="ChEBI" id="CHEBI:57540"/>
    </ligand>
</feature>
<evidence type="ECO:0000256" key="4">
    <source>
        <dbReference type="ARBA" id="ARBA00022598"/>
    </source>
</evidence>
<feature type="binding site" evidence="15">
    <location>
        <position position="333"/>
    </location>
    <ligand>
        <name>NAD(+)</name>
        <dbReference type="ChEBI" id="CHEBI:57540"/>
    </ligand>
</feature>
<dbReference type="InterPro" id="IPR013840">
    <property type="entry name" value="DNAligase_N"/>
</dbReference>
<dbReference type="Gene3D" id="3.30.470.30">
    <property type="entry name" value="DNA ligase/mRNA capping enzyme"/>
    <property type="match status" value="1"/>
</dbReference>
<keyword evidence="11 15" id="KW-0234">DNA repair</keyword>
<dbReference type="SMART" id="SM00532">
    <property type="entry name" value="LIGANc"/>
    <property type="match status" value="1"/>
</dbReference>
<evidence type="ECO:0000259" key="16">
    <source>
        <dbReference type="PROSITE" id="PS50172"/>
    </source>
</evidence>
<dbReference type="InterPro" id="IPR001357">
    <property type="entry name" value="BRCT_dom"/>
</dbReference>
<dbReference type="SMART" id="SM00292">
    <property type="entry name" value="BRCT"/>
    <property type="match status" value="1"/>
</dbReference>
<evidence type="ECO:0000256" key="9">
    <source>
        <dbReference type="ARBA" id="ARBA00022842"/>
    </source>
</evidence>
<dbReference type="EMBL" id="VXRG01000087">
    <property type="protein sequence ID" value="MXY93831.1"/>
    <property type="molecule type" value="Genomic_DNA"/>
</dbReference>
<comment type="similarity">
    <text evidence="14 15">Belongs to the NAD-dependent DNA ligase family. LigA subfamily.</text>
</comment>
<dbReference type="InterPro" id="IPR004150">
    <property type="entry name" value="NAD_DNA_ligase_OB"/>
</dbReference>
<dbReference type="CDD" id="cd17748">
    <property type="entry name" value="BRCT_DNA_ligase_like"/>
    <property type="match status" value="1"/>
</dbReference>
<dbReference type="FunFam" id="2.40.50.140:FF:000012">
    <property type="entry name" value="DNA ligase"/>
    <property type="match status" value="1"/>
</dbReference>
<dbReference type="PANTHER" id="PTHR23389:SF9">
    <property type="entry name" value="DNA LIGASE"/>
    <property type="match status" value="1"/>
</dbReference>
<evidence type="ECO:0000256" key="3">
    <source>
        <dbReference type="ARBA" id="ARBA00013308"/>
    </source>
</evidence>
<comment type="caution">
    <text evidence="15">Lacks conserved residue(s) required for the propagation of feature annotation.</text>
</comment>
<feature type="active site" description="N6-AMP-lysine intermediate" evidence="15">
    <location>
        <position position="123"/>
    </location>
</feature>
<keyword evidence="6 15" id="KW-0479">Metal-binding</keyword>
<keyword evidence="8 15" id="KW-0862">Zinc</keyword>
<evidence type="ECO:0000256" key="1">
    <source>
        <dbReference type="ARBA" id="ARBA00004067"/>
    </source>
</evidence>
<dbReference type="Gene3D" id="3.40.50.10190">
    <property type="entry name" value="BRCT domain"/>
    <property type="match status" value="1"/>
</dbReference>
<feature type="binding site" evidence="15">
    <location>
        <position position="450"/>
    </location>
    <ligand>
        <name>Zn(2+)</name>
        <dbReference type="ChEBI" id="CHEBI:29105"/>
    </ligand>
</feature>
<accession>A0A6B0YU11</accession>
<dbReference type="Gene3D" id="1.10.150.20">
    <property type="entry name" value="5' to 3' exonuclease, C-terminal subdomain"/>
    <property type="match status" value="2"/>
</dbReference>
<feature type="binding site" evidence="15">
    <location>
        <position position="144"/>
    </location>
    <ligand>
        <name>NAD(+)</name>
        <dbReference type="ChEBI" id="CHEBI:57540"/>
    </ligand>
</feature>
<evidence type="ECO:0000256" key="13">
    <source>
        <dbReference type="ARBA" id="ARBA00034005"/>
    </source>
</evidence>
<dbReference type="Pfam" id="PF00533">
    <property type="entry name" value="BRCT"/>
    <property type="match status" value="1"/>
</dbReference>
<evidence type="ECO:0000256" key="6">
    <source>
        <dbReference type="ARBA" id="ARBA00022723"/>
    </source>
</evidence>
<dbReference type="GO" id="GO:0005829">
    <property type="term" value="C:cytosol"/>
    <property type="evidence" value="ECO:0007669"/>
    <property type="project" value="TreeGrafter"/>
</dbReference>
<dbReference type="NCBIfam" id="TIGR00575">
    <property type="entry name" value="dnlj"/>
    <property type="match status" value="1"/>
</dbReference>
<dbReference type="GO" id="GO:0003677">
    <property type="term" value="F:DNA binding"/>
    <property type="evidence" value="ECO:0007669"/>
    <property type="project" value="InterPro"/>
</dbReference>
<evidence type="ECO:0000256" key="15">
    <source>
        <dbReference type="HAMAP-Rule" id="MF_01588"/>
    </source>
</evidence>
<keyword evidence="10 15" id="KW-0520">NAD</keyword>
<feature type="binding site" evidence="15">
    <location>
        <position position="189"/>
    </location>
    <ligand>
        <name>NAD(+)</name>
        <dbReference type="ChEBI" id="CHEBI:57540"/>
    </ligand>
</feature>
<evidence type="ECO:0000256" key="8">
    <source>
        <dbReference type="ARBA" id="ARBA00022833"/>
    </source>
</evidence>
<dbReference type="NCBIfam" id="NF005932">
    <property type="entry name" value="PRK07956.1"/>
    <property type="match status" value="1"/>
</dbReference>
<dbReference type="GO" id="GO:0006281">
    <property type="term" value="P:DNA repair"/>
    <property type="evidence" value="ECO:0007669"/>
    <property type="project" value="UniProtKB-KW"/>
</dbReference>
<proteinExistence type="inferred from homology"/>
<dbReference type="FunFam" id="1.10.150.20:FF:000007">
    <property type="entry name" value="DNA ligase"/>
    <property type="match status" value="1"/>
</dbReference>
<sequence>MSRASPLDAPAGKIEKLRNAVSHHQYRYYVLDEPEITDAEFDSLFRELQSLEEKHPDLRDPNSPTVRVGGAVADRFKKVRHQVPVLSLANAFGEEDLHRWRERLLRLLPEEEHSRLGYVVEPKFDGLTVVLQFDDGRFTLGATRGDGEVGEDITPNLRTVNQLPLQIPVPEANGRGEVQPPRRLILRGEVYVEENDFLSFNQEQTEKGERTYANPRNFAAGSLRLLDSSISAERPLRLWTYQIFLEDGLEDLPASHWDALDHLRAYGFPVCDESKRFGDDEWEDLIEFVGGWHELRTRLPYELDGMVVKVDLLSQREQLGFTGKDPRWAVAFKTGGEEATTRLLDIGVKVGRTGAVTPNAVLEPVSIGGVTVQAATLHNADYIEELDIRVGDTVLVKRAGDVIPKVLRPIKELRDGAERVWKMPEACPSCSELLERPPDEAATYCVNNACPDQLVRKVEYFVSRGAMDIVGMGSKQAELFVDEGHVKTLADIYRLPWDEIEEIEGYGEKRIENLRHAVEESKARGAARLLTALGIRFVGSVVAELVMAHFSSLQDLMSADLETLSEIEGIGPKIAEAIVSYFSREPNRALVQSFAEMGVDLKMPDRDGGDDEDDLPYLGKTFVITGTLPTLSRAEAKERIEAGGGKVTGSVSANTDYLLAGENAGSKLKKAQQSGVPILSEQELFQGAVLKE</sequence>
<dbReference type="InterPro" id="IPR010994">
    <property type="entry name" value="RuvA_2-like"/>
</dbReference>
<evidence type="ECO:0000256" key="10">
    <source>
        <dbReference type="ARBA" id="ARBA00023027"/>
    </source>
</evidence>
<dbReference type="Gene3D" id="2.40.50.140">
    <property type="entry name" value="Nucleic acid-binding proteins"/>
    <property type="match status" value="1"/>
</dbReference>
<dbReference type="SUPFAM" id="SSF56091">
    <property type="entry name" value="DNA ligase/mRNA capping enzyme, catalytic domain"/>
    <property type="match status" value="1"/>
</dbReference>
<reference evidence="17" key="1">
    <citation type="submission" date="2019-09" db="EMBL/GenBank/DDBJ databases">
        <title>Characterisation of the sponge microbiome using genome-centric metagenomics.</title>
        <authorList>
            <person name="Engelberts J.P."/>
            <person name="Robbins S.J."/>
            <person name="De Goeij J.M."/>
            <person name="Aranda M."/>
            <person name="Bell S.C."/>
            <person name="Webster N.S."/>
        </authorList>
    </citation>
    <scope>NUCLEOTIDE SEQUENCE</scope>
    <source>
        <strain evidence="17">SB0664_bin_27</strain>
    </source>
</reference>
<dbReference type="Pfam" id="PF12826">
    <property type="entry name" value="HHH_2"/>
    <property type="match status" value="1"/>
</dbReference>
<dbReference type="HAMAP" id="MF_01588">
    <property type="entry name" value="DNA_ligase_A"/>
    <property type="match status" value="1"/>
</dbReference>
<feature type="binding site" evidence="15">
    <location>
        <position position="121"/>
    </location>
    <ligand>
        <name>NAD(+)</name>
        <dbReference type="ChEBI" id="CHEBI:57540"/>
    </ligand>
</feature>
<dbReference type="GO" id="GO:0003911">
    <property type="term" value="F:DNA ligase (NAD+) activity"/>
    <property type="evidence" value="ECO:0007669"/>
    <property type="project" value="UniProtKB-UniRule"/>
</dbReference>
<feature type="binding site" evidence="15">
    <location>
        <begin position="87"/>
        <end position="88"/>
    </location>
    <ligand>
        <name>NAD(+)</name>
        <dbReference type="ChEBI" id="CHEBI:57540"/>
    </ligand>
</feature>
<dbReference type="Pfam" id="PF14520">
    <property type="entry name" value="HHH_5"/>
    <property type="match status" value="1"/>
</dbReference>
<keyword evidence="12 15" id="KW-0464">Manganese</keyword>
<dbReference type="Gene3D" id="6.20.10.30">
    <property type="match status" value="1"/>
</dbReference>
<dbReference type="InterPro" id="IPR036420">
    <property type="entry name" value="BRCT_dom_sf"/>
</dbReference>
<feature type="binding site" evidence="15">
    <location>
        <position position="430"/>
    </location>
    <ligand>
        <name>Zn(2+)</name>
        <dbReference type="ChEBI" id="CHEBI:29105"/>
    </ligand>
</feature>
<dbReference type="CDD" id="cd00114">
    <property type="entry name" value="LIGANc"/>
    <property type="match status" value="1"/>
</dbReference>
<dbReference type="PIRSF" id="PIRSF001604">
    <property type="entry name" value="LigA"/>
    <property type="match status" value="1"/>
</dbReference>
<dbReference type="PROSITE" id="PS50172">
    <property type="entry name" value="BRCT"/>
    <property type="match status" value="1"/>
</dbReference>
<gene>
    <name evidence="15 17" type="primary">ligA</name>
    <name evidence="17" type="ORF">F4Y42_10330</name>
</gene>
<keyword evidence="4 15" id="KW-0436">Ligase</keyword>
<dbReference type="AlphaFoldDB" id="A0A6B0YU11"/>
<feature type="binding site" evidence="15">
    <location>
        <position position="427"/>
    </location>
    <ligand>
        <name>Zn(2+)</name>
        <dbReference type="ChEBI" id="CHEBI:29105"/>
    </ligand>
</feature>
<feature type="binding site" evidence="15">
    <location>
        <position position="309"/>
    </location>
    <ligand>
        <name>NAD(+)</name>
        <dbReference type="ChEBI" id="CHEBI:57540"/>
    </ligand>
</feature>
<dbReference type="GO" id="GO:0006260">
    <property type="term" value="P:DNA replication"/>
    <property type="evidence" value="ECO:0007669"/>
    <property type="project" value="UniProtKB-KW"/>
</dbReference>
<dbReference type="InterPro" id="IPR004149">
    <property type="entry name" value="Znf_DNAligase_C4"/>
</dbReference>
<comment type="catalytic activity">
    <reaction evidence="13 15">
        <text>NAD(+) + (deoxyribonucleotide)n-3'-hydroxyl + 5'-phospho-(deoxyribonucleotide)m = (deoxyribonucleotide)n+m + AMP + beta-nicotinamide D-nucleotide.</text>
        <dbReference type="EC" id="6.5.1.2"/>
    </reaction>
</comment>
<dbReference type="SUPFAM" id="SSF47781">
    <property type="entry name" value="RuvA domain 2-like"/>
    <property type="match status" value="1"/>
</dbReference>
<dbReference type="Pfam" id="PF01653">
    <property type="entry name" value="DNA_ligase_aden"/>
    <property type="match status" value="1"/>
</dbReference>
<dbReference type="Gene3D" id="1.10.287.610">
    <property type="entry name" value="Helix hairpin bin"/>
    <property type="match status" value="1"/>
</dbReference>
<dbReference type="SMART" id="SM00278">
    <property type="entry name" value="HhH1"/>
    <property type="match status" value="3"/>
</dbReference>